<dbReference type="InterPro" id="IPR008792">
    <property type="entry name" value="PQQD"/>
</dbReference>
<keyword evidence="2" id="KW-1185">Reference proteome</keyword>
<evidence type="ECO:0000313" key="2">
    <source>
        <dbReference type="Proteomes" id="UP000029453"/>
    </source>
</evidence>
<dbReference type="RefSeq" id="WP_006285830.1">
    <property type="nucleotide sequence ID" value="NZ_BALG01000095.1"/>
</dbReference>
<evidence type="ECO:0008006" key="3">
    <source>
        <dbReference type="Google" id="ProtNLM"/>
    </source>
</evidence>
<dbReference type="OrthoDB" id="5195143at2"/>
<accession>M9LPE1</accession>
<proteinExistence type="predicted"/>
<reference evidence="1 2" key="1">
    <citation type="submission" date="2012-10" db="EMBL/GenBank/DDBJ databases">
        <title>Draft Genome Sequence of Paenibacillus popilliae ATCC 14706T.</title>
        <authorList>
            <person name="Iiyama K."/>
            <person name="Mori K."/>
            <person name="Mon H."/>
            <person name="Chieda Y."/>
            <person name="Lee J.M."/>
            <person name="Kusakabe T."/>
            <person name="Tashiro K."/>
            <person name="Asano S."/>
            <person name="Yasunaga-Aoki C."/>
            <person name="Shimizu S."/>
        </authorList>
    </citation>
    <scope>NUCLEOTIDE SEQUENCE [LARGE SCALE GENOMIC DNA]</scope>
    <source>
        <strain evidence="1 2">ATCC 14706</strain>
    </source>
</reference>
<dbReference type="AlphaFoldDB" id="M9LPE1"/>
<comment type="caution">
    <text evidence="1">The sequence shown here is derived from an EMBL/GenBank/DDBJ whole genome shotgun (WGS) entry which is preliminary data.</text>
</comment>
<organism evidence="1 2">
    <name type="scientific">Paenibacillus popilliae ATCC 14706</name>
    <dbReference type="NCBI Taxonomy" id="1212764"/>
    <lineage>
        <taxon>Bacteria</taxon>
        <taxon>Bacillati</taxon>
        <taxon>Bacillota</taxon>
        <taxon>Bacilli</taxon>
        <taxon>Bacillales</taxon>
        <taxon>Paenibacillaceae</taxon>
        <taxon>Paenibacillus</taxon>
    </lineage>
</organism>
<dbReference type="Proteomes" id="UP000029453">
    <property type="component" value="Unassembled WGS sequence"/>
</dbReference>
<gene>
    <name evidence="1" type="ORF">PPOP_1753</name>
</gene>
<name>M9LPE1_PAEPP</name>
<dbReference type="EMBL" id="BALG01000095">
    <property type="protein sequence ID" value="GAC42396.1"/>
    <property type="molecule type" value="Genomic_DNA"/>
</dbReference>
<evidence type="ECO:0000313" key="1">
    <source>
        <dbReference type="EMBL" id="GAC42396.1"/>
    </source>
</evidence>
<dbReference type="Pfam" id="PF05402">
    <property type="entry name" value="PqqD"/>
    <property type="match status" value="1"/>
</dbReference>
<sequence length="92" mass="10662">MYQINTFIKCSELYDEYVIVDTRTGEYYELNEIGNLFFREIISAKDEISAISTLQEKIEASPETLTVEYGRFIKKLVDDGIVNPNRVEANDK</sequence>
<protein>
    <recommendedName>
        <fullName evidence="3">Coenzyme PQQ synthesis protein D</fullName>
    </recommendedName>
</protein>